<gene>
    <name evidence="2" type="ORF">GEAM_3546</name>
</gene>
<dbReference type="STRING" id="910964.GEAM_3546"/>
<feature type="region of interest" description="Disordered" evidence="1">
    <location>
        <begin position="130"/>
        <end position="183"/>
    </location>
</feature>
<organism evidence="2 3">
    <name type="scientific">Ewingella americana (strain ATCC 33852 / DSM 4580 / CCUG 14506 / JCM 5911 / LMG 7869 / NCTC 12157 / CDC 1468-78)</name>
    <dbReference type="NCBI Taxonomy" id="910964"/>
    <lineage>
        <taxon>Bacteria</taxon>
        <taxon>Pseudomonadati</taxon>
        <taxon>Pseudomonadota</taxon>
        <taxon>Gammaproteobacteria</taxon>
        <taxon>Enterobacterales</taxon>
        <taxon>Yersiniaceae</taxon>
        <taxon>Ewingella</taxon>
    </lineage>
</organism>
<evidence type="ECO:0000313" key="3">
    <source>
        <dbReference type="Proteomes" id="UP000028640"/>
    </source>
</evidence>
<dbReference type="Proteomes" id="UP000028640">
    <property type="component" value="Unassembled WGS sequence"/>
</dbReference>
<dbReference type="eggNOG" id="ENOG50338KZ">
    <property type="taxonomic scope" value="Bacteria"/>
</dbReference>
<dbReference type="EMBL" id="JMPJ01000066">
    <property type="protein sequence ID" value="KFC78983.1"/>
    <property type="molecule type" value="Genomic_DNA"/>
</dbReference>
<evidence type="ECO:0000256" key="1">
    <source>
        <dbReference type="SAM" id="MobiDB-lite"/>
    </source>
</evidence>
<dbReference type="RefSeq" id="WP_034794061.1">
    <property type="nucleotide sequence ID" value="NZ_JMPJ01000066.1"/>
</dbReference>
<dbReference type="Pfam" id="PF17037">
    <property type="entry name" value="CBP_BcsO"/>
    <property type="match status" value="1"/>
</dbReference>
<protein>
    <recommendedName>
        <fullName evidence="4">Cellulose biosynthesis protein BcsO</fullName>
    </recommendedName>
</protein>
<dbReference type="GeneID" id="78381920"/>
<accession>A0A085G5I8</accession>
<reference evidence="2 3" key="1">
    <citation type="submission" date="2014-05" db="EMBL/GenBank/DDBJ databases">
        <title>ATOL: Assembling a taxonomically balanced genome-scale reconstruction of the evolutionary history of the Enterobacteriaceae.</title>
        <authorList>
            <person name="Plunkett G.III."/>
            <person name="Neeno-Eckwall E.C."/>
            <person name="Glasner J.D."/>
            <person name="Perna N.T."/>
        </authorList>
    </citation>
    <scope>NUCLEOTIDE SEQUENCE [LARGE SCALE GENOMIC DNA]</scope>
    <source>
        <strain evidence="2 3">ATCC 33852</strain>
    </source>
</reference>
<dbReference type="AlphaFoldDB" id="A0A085G5I8"/>
<evidence type="ECO:0008006" key="4">
    <source>
        <dbReference type="Google" id="ProtNLM"/>
    </source>
</evidence>
<evidence type="ECO:0000313" key="2">
    <source>
        <dbReference type="EMBL" id="KFC78983.1"/>
    </source>
</evidence>
<dbReference type="InterPro" id="IPR031484">
    <property type="entry name" value="CBP_BcsO"/>
</dbReference>
<name>A0A085G5I8_EWIA3</name>
<keyword evidence="3" id="KW-1185">Reference proteome</keyword>
<feature type="compositionally biased region" description="Low complexity" evidence="1">
    <location>
        <begin position="130"/>
        <end position="144"/>
    </location>
</feature>
<dbReference type="OrthoDB" id="6434633at2"/>
<proteinExistence type="predicted"/>
<comment type="caution">
    <text evidence="2">The sequence shown here is derived from an EMBL/GenBank/DDBJ whole genome shotgun (WGS) entry which is preliminary data.</text>
</comment>
<feature type="compositionally biased region" description="Polar residues" evidence="1">
    <location>
        <begin position="59"/>
        <end position="70"/>
    </location>
</feature>
<feature type="region of interest" description="Disordered" evidence="1">
    <location>
        <begin position="45"/>
        <end position="99"/>
    </location>
</feature>
<sequence>MNNYDDIKRFIDKSKTEGLDYKEINEKSMGNGITSSMNKWTLIKQISSGDEPQGALDNGRTTQPTPQPVSQEEFKNVAPAAHKTEISSPTPARAAEAKNVSNDIVSSSITPVDMNILDTLRAALPDAEVAPQPAPAPQAVSPFATRQPAPAAVQPKETSNPFRQMFKQKAPQPEGNTLPRDTPLQPLLEMIASCR</sequence>